<evidence type="ECO:0000256" key="2">
    <source>
        <dbReference type="SAM" id="Phobius"/>
    </source>
</evidence>
<name>A0A540W7W1_9ACTN</name>
<dbReference type="AlphaFoldDB" id="A0A540W7W1"/>
<sequence>MSAVRTSRSTRRRPSTTTGTLPPEGSRAALDRGHPLPIRQWPITLVTGVVGAGLLITWAADFRYGLLVVGAGFLLAALLRLTRPEVGLLAVRSRFTDVAVLLFFGLVIVLLALMAPQNPWLRLPALDDLGRWIGSKH</sequence>
<keyword evidence="2" id="KW-0812">Transmembrane</keyword>
<dbReference type="OrthoDB" id="5192929at2"/>
<keyword evidence="4" id="KW-1185">Reference proteome</keyword>
<dbReference type="EMBL" id="VIGB01000003">
    <property type="protein sequence ID" value="TQF05083.1"/>
    <property type="molecule type" value="Genomic_DNA"/>
</dbReference>
<dbReference type="Pfam" id="PF11222">
    <property type="entry name" value="DUF3017"/>
    <property type="match status" value="1"/>
</dbReference>
<evidence type="ECO:0000256" key="1">
    <source>
        <dbReference type="SAM" id="MobiDB-lite"/>
    </source>
</evidence>
<feature type="region of interest" description="Disordered" evidence="1">
    <location>
        <begin position="1"/>
        <end position="27"/>
    </location>
</feature>
<feature type="transmembrane region" description="Helical" evidence="2">
    <location>
        <begin position="94"/>
        <end position="115"/>
    </location>
</feature>
<feature type="transmembrane region" description="Helical" evidence="2">
    <location>
        <begin position="64"/>
        <end position="82"/>
    </location>
</feature>
<dbReference type="RefSeq" id="WP_141635595.1">
    <property type="nucleotide sequence ID" value="NZ_VIGB01000003.1"/>
</dbReference>
<accession>A0A540W7W1</accession>
<evidence type="ECO:0000313" key="3">
    <source>
        <dbReference type="EMBL" id="TQF05083.1"/>
    </source>
</evidence>
<organism evidence="3 4">
    <name type="scientific">Kitasatospora acidiphila</name>
    <dbReference type="NCBI Taxonomy" id="2567942"/>
    <lineage>
        <taxon>Bacteria</taxon>
        <taxon>Bacillati</taxon>
        <taxon>Actinomycetota</taxon>
        <taxon>Actinomycetes</taxon>
        <taxon>Kitasatosporales</taxon>
        <taxon>Streptomycetaceae</taxon>
        <taxon>Kitasatospora</taxon>
    </lineage>
</organism>
<comment type="caution">
    <text evidence="3">The sequence shown here is derived from an EMBL/GenBank/DDBJ whole genome shotgun (WGS) entry which is preliminary data.</text>
</comment>
<gene>
    <name evidence="3" type="ORF">E6W39_26175</name>
</gene>
<keyword evidence="2" id="KW-1133">Transmembrane helix</keyword>
<evidence type="ECO:0000313" key="4">
    <source>
        <dbReference type="Proteomes" id="UP000319103"/>
    </source>
</evidence>
<protein>
    <submittedName>
        <fullName evidence="3">DUF3017 domain-containing protein</fullName>
    </submittedName>
</protein>
<dbReference type="InterPro" id="IPR021385">
    <property type="entry name" value="DUF3017"/>
</dbReference>
<keyword evidence="2" id="KW-0472">Membrane</keyword>
<reference evidence="3 4" key="1">
    <citation type="submission" date="2019-06" db="EMBL/GenBank/DDBJ databases">
        <title>Description of Kitasatospora acidophila sp. nov. isolated from pine grove soil, and reclassification of Streptomyces novaecaesareae to Kitasatospora novaeceasareae comb. nov.</title>
        <authorList>
            <person name="Kim M.J."/>
        </authorList>
    </citation>
    <scope>NUCLEOTIDE SEQUENCE [LARGE SCALE GENOMIC DNA]</scope>
    <source>
        <strain evidence="3 4">MMS16-CNU292</strain>
    </source>
</reference>
<dbReference type="Proteomes" id="UP000319103">
    <property type="component" value="Unassembled WGS sequence"/>
</dbReference>
<feature type="transmembrane region" description="Helical" evidence="2">
    <location>
        <begin position="41"/>
        <end position="58"/>
    </location>
</feature>
<proteinExistence type="predicted"/>